<dbReference type="EMBL" id="JWZT01002099">
    <property type="protein sequence ID" value="KII70301.1"/>
    <property type="molecule type" value="Genomic_DNA"/>
</dbReference>
<gene>
    <name evidence="2" type="ORF">RF11_15872</name>
</gene>
<evidence type="ECO:0000313" key="2">
    <source>
        <dbReference type="EMBL" id="KII70301.1"/>
    </source>
</evidence>
<evidence type="ECO:0000256" key="1">
    <source>
        <dbReference type="SAM" id="MobiDB-lite"/>
    </source>
</evidence>
<comment type="caution">
    <text evidence="2">The sequence shown here is derived from an EMBL/GenBank/DDBJ whole genome shotgun (WGS) entry which is preliminary data.</text>
</comment>
<accession>A0A0C2MSM5</accession>
<dbReference type="Proteomes" id="UP000031668">
    <property type="component" value="Unassembled WGS sequence"/>
</dbReference>
<proteinExistence type="predicted"/>
<name>A0A0C2MSM5_THEKT</name>
<evidence type="ECO:0000313" key="3">
    <source>
        <dbReference type="Proteomes" id="UP000031668"/>
    </source>
</evidence>
<reference evidence="2 3" key="1">
    <citation type="journal article" date="2014" name="Genome Biol. Evol.">
        <title>The genome of the myxosporean Thelohanellus kitauei shows adaptations to nutrient acquisition within its fish host.</title>
        <authorList>
            <person name="Yang Y."/>
            <person name="Xiong J."/>
            <person name="Zhou Z."/>
            <person name="Huo F."/>
            <person name="Miao W."/>
            <person name="Ran C."/>
            <person name="Liu Y."/>
            <person name="Zhang J."/>
            <person name="Feng J."/>
            <person name="Wang M."/>
            <person name="Wang M."/>
            <person name="Wang L."/>
            <person name="Yao B."/>
        </authorList>
    </citation>
    <scope>NUCLEOTIDE SEQUENCE [LARGE SCALE GENOMIC DNA]</scope>
    <source>
        <strain evidence="2">Wuqing</strain>
    </source>
</reference>
<feature type="compositionally biased region" description="Polar residues" evidence="1">
    <location>
        <begin position="114"/>
        <end position="123"/>
    </location>
</feature>
<protein>
    <submittedName>
        <fullName evidence="2">Uncharacterized protein</fullName>
    </submittedName>
</protein>
<keyword evidence="3" id="KW-1185">Reference proteome</keyword>
<dbReference type="AlphaFoldDB" id="A0A0C2MSM5"/>
<feature type="region of interest" description="Disordered" evidence="1">
    <location>
        <begin position="113"/>
        <end position="134"/>
    </location>
</feature>
<sequence length="134" mass="14678">MESPRRVHETLDSSQKKLFSKSAPYASKNFFQRKILSFILYGNNATPTFRSLLSRFSGASVEYQEGKTSGFSPPSDGRSMSASISKYIASHRFTGASSGVLLWIMGQTDHPLVSTGTSSTEPQQEMAGDYSSSF</sequence>
<organism evidence="2 3">
    <name type="scientific">Thelohanellus kitauei</name>
    <name type="common">Myxosporean</name>
    <dbReference type="NCBI Taxonomy" id="669202"/>
    <lineage>
        <taxon>Eukaryota</taxon>
        <taxon>Metazoa</taxon>
        <taxon>Cnidaria</taxon>
        <taxon>Myxozoa</taxon>
        <taxon>Myxosporea</taxon>
        <taxon>Bivalvulida</taxon>
        <taxon>Platysporina</taxon>
        <taxon>Myxobolidae</taxon>
        <taxon>Thelohanellus</taxon>
    </lineage>
</organism>